<dbReference type="SMART" id="SM00304">
    <property type="entry name" value="HAMP"/>
    <property type="match status" value="1"/>
</dbReference>
<keyword evidence="3 9" id="KW-1133">Transmembrane helix</keyword>
<evidence type="ECO:0000256" key="6">
    <source>
        <dbReference type="ARBA" id="ARBA00029447"/>
    </source>
</evidence>
<dbReference type="InterPro" id="IPR003660">
    <property type="entry name" value="HAMP_dom"/>
</dbReference>
<accession>A0ABT5L176</accession>
<evidence type="ECO:0000256" key="9">
    <source>
        <dbReference type="SAM" id="Phobius"/>
    </source>
</evidence>
<dbReference type="PROSITE" id="PS50885">
    <property type="entry name" value="HAMP"/>
    <property type="match status" value="1"/>
</dbReference>
<dbReference type="SMART" id="SM00283">
    <property type="entry name" value="MA"/>
    <property type="match status" value="1"/>
</dbReference>
<dbReference type="InterPro" id="IPR004090">
    <property type="entry name" value="Chemotax_Me-accpt_rcpt"/>
</dbReference>
<dbReference type="EMBL" id="JAQQXP010000001">
    <property type="protein sequence ID" value="MDC8830795.1"/>
    <property type="molecule type" value="Genomic_DNA"/>
</dbReference>
<dbReference type="Pfam" id="PF00015">
    <property type="entry name" value="MCPsignal"/>
    <property type="match status" value="1"/>
</dbReference>
<evidence type="ECO:0000256" key="7">
    <source>
        <dbReference type="PROSITE-ProRule" id="PRU00284"/>
    </source>
</evidence>
<keyword evidence="4 9" id="KW-0472">Membrane</keyword>
<name>A0ABT5L176_9ALTE</name>
<sequence>MMQWFLRSYDAIEKTFFYTLTRKIVGNITFLFLFQLANFYLFYALLNTPQDAQAPMQTTLLVLFVLSTLSFAFTVFYLHHLIVKPVKALLDTLNDINHTQGDLSTRLPAFTHDEFSELSRAYNKFAHNLSGLIEQVYQHAEQASDANKQVTSLVKSVDEQAATQKHLSDDISSSSQQVSVSIHDIVSASEQVSTTNAQNQNNAESANHTLVAAKQQINKITELLNQFSATVQGLQNNADNVRNILKMVEGFADQTNLLALNAAIEAARAGEAGRGFAVVADEVRSLSAKVADATQQISSFLNEMETLVGETQQESTRLIDASSQMQQSIGDTSSTFQQMMEDFKHNIHAFQLILDSVNVLESQQARAVEIAGQITDLSDTIQHAMASGVAQADHAQSLASSTRKGLSQFVVR</sequence>
<protein>
    <submittedName>
        <fullName evidence="12">Methyl-accepting chemotaxis protein</fullName>
    </submittedName>
</protein>
<evidence type="ECO:0000259" key="11">
    <source>
        <dbReference type="PROSITE" id="PS50885"/>
    </source>
</evidence>
<dbReference type="InterPro" id="IPR004089">
    <property type="entry name" value="MCPsignal_dom"/>
</dbReference>
<evidence type="ECO:0000256" key="4">
    <source>
        <dbReference type="ARBA" id="ARBA00023136"/>
    </source>
</evidence>
<dbReference type="SUPFAM" id="SSF58104">
    <property type="entry name" value="Methyl-accepting chemotaxis protein (MCP) signaling domain"/>
    <property type="match status" value="1"/>
</dbReference>
<keyword evidence="13" id="KW-1185">Reference proteome</keyword>
<feature type="domain" description="HAMP" evidence="11">
    <location>
        <begin position="80"/>
        <end position="134"/>
    </location>
</feature>
<evidence type="ECO:0000256" key="5">
    <source>
        <dbReference type="ARBA" id="ARBA00023224"/>
    </source>
</evidence>
<dbReference type="PRINTS" id="PR00260">
    <property type="entry name" value="CHEMTRNSDUCR"/>
</dbReference>
<dbReference type="CDD" id="cd06225">
    <property type="entry name" value="HAMP"/>
    <property type="match status" value="1"/>
</dbReference>
<keyword evidence="5 7" id="KW-0807">Transducer</keyword>
<dbReference type="PANTHER" id="PTHR32089:SF119">
    <property type="entry name" value="METHYL-ACCEPTING CHEMOTAXIS PROTEIN CTPL"/>
    <property type="match status" value="1"/>
</dbReference>
<dbReference type="Proteomes" id="UP001218788">
    <property type="component" value="Unassembled WGS sequence"/>
</dbReference>
<keyword evidence="8" id="KW-0175">Coiled coil</keyword>
<comment type="caution">
    <text evidence="12">The sequence shown here is derived from an EMBL/GenBank/DDBJ whole genome shotgun (WGS) entry which is preliminary data.</text>
</comment>
<dbReference type="PROSITE" id="PS50111">
    <property type="entry name" value="CHEMOTAXIS_TRANSDUC_2"/>
    <property type="match status" value="1"/>
</dbReference>
<feature type="domain" description="Methyl-accepting transducer" evidence="10">
    <location>
        <begin position="139"/>
        <end position="378"/>
    </location>
</feature>
<feature type="coiled-coil region" evidence="8">
    <location>
        <begin position="196"/>
        <end position="237"/>
    </location>
</feature>
<dbReference type="Gene3D" id="1.10.287.950">
    <property type="entry name" value="Methyl-accepting chemotaxis protein"/>
    <property type="match status" value="1"/>
</dbReference>
<dbReference type="Pfam" id="PF00672">
    <property type="entry name" value="HAMP"/>
    <property type="match status" value="1"/>
</dbReference>
<evidence type="ECO:0000256" key="2">
    <source>
        <dbReference type="ARBA" id="ARBA00022692"/>
    </source>
</evidence>
<comment type="subcellular location">
    <subcellularLocation>
        <location evidence="1">Membrane</location>
        <topology evidence="1">Multi-pass membrane protein</topology>
    </subcellularLocation>
</comment>
<evidence type="ECO:0000313" key="12">
    <source>
        <dbReference type="EMBL" id="MDC8830795.1"/>
    </source>
</evidence>
<reference evidence="12 13" key="1">
    <citation type="submission" date="2022-10" db="EMBL/GenBank/DDBJ databases">
        <title>Alteromonas sp. chi3 Genome sequencing.</title>
        <authorList>
            <person name="Park S."/>
        </authorList>
    </citation>
    <scope>NUCLEOTIDE SEQUENCE [LARGE SCALE GENOMIC DNA]</scope>
    <source>
        <strain evidence="13">chi3</strain>
    </source>
</reference>
<proteinExistence type="inferred from homology"/>
<organism evidence="12 13">
    <name type="scientific">Alteromonas gilva</name>
    <dbReference type="NCBI Taxonomy" id="2987522"/>
    <lineage>
        <taxon>Bacteria</taxon>
        <taxon>Pseudomonadati</taxon>
        <taxon>Pseudomonadota</taxon>
        <taxon>Gammaproteobacteria</taxon>
        <taxon>Alteromonadales</taxon>
        <taxon>Alteromonadaceae</taxon>
        <taxon>Alteromonas/Salinimonas group</taxon>
        <taxon>Alteromonas</taxon>
    </lineage>
</organism>
<dbReference type="RefSeq" id="WP_273639718.1">
    <property type="nucleotide sequence ID" value="NZ_JAQQXP010000001.1"/>
</dbReference>
<comment type="similarity">
    <text evidence="6">Belongs to the methyl-accepting chemotaxis (MCP) protein family.</text>
</comment>
<keyword evidence="2 9" id="KW-0812">Transmembrane</keyword>
<evidence type="ECO:0000256" key="8">
    <source>
        <dbReference type="SAM" id="Coils"/>
    </source>
</evidence>
<feature type="transmembrane region" description="Helical" evidence="9">
    <location>
        <begin position="58"/>
        <end position="78"/>
    </location>
</feature>
<evidence type="ECO:0000256" key="1">
    <source>
        <dbReference type="ARBA" id="ARBA00004141"/>
    </source>
</evidence>
<evidence type="ECO:0000313" key="13">
    <source>
        <dbReference type="Proteomes" id="UP001218788"/>
    </source>
</evidence>
<dbReference type="PANTHER" id="PTHR32089">
    <property type="entry name" value="METHYL-ACCEPTING CHEMOTAXIS PROTEIN MCPB"/>
    <property type="match status" value="1"/>
</dbReference>
<evidence type="ECO:0000259" key="10">
    <source>
        <dbReference type="PROSITE" id="PS50111"/>
    </source>
</evidence>
<feature type="transmembrane region" description="Helical" evidence="9">
    <location>
        <begin position="24"/>
        <end position="46"/>
    </location>
</feature>
<gene>
    <name evidence="12" type="ORF">OIK42_08480</name>
</gene>
<evidence type="ECO:0000256" key="3">
    <source>
        <dbReference type="ARBA" id="ARBA00022989"/>
    </source>
</evidence>